<evidence type="ECO:0000256" key="1">
    <source>
        <dbReference type="SAM" id="Phobius"/>
    </source>
</evidence>
<protein>
    <submittedName>
        <fullName evidence="3">PilZ domain-containing protein</fullName>
    </submittedName>
</protein>
<dbReference type="Proteomes" id="UP000317155">
    <property type="component" value="Unassembled WGS sequence"/>
</dbReference>
<feature type="domain" description="PilZ" evidence="2">
    <location>
        <begin position="40"/>
        <end position="138"/>
    </location>
</feature>
<dbReference type="RefSeq" id="WP_092058440.1">
    <property type="nucleotide sequence ID" value="NZ_FOJJ01000040.1"/>
</dbReference>
<dbReference type="AlphaFoldDB" id="A0A550JAV1"/>
<evidence type="ECO:0000313" key="3">
    <source>
        <dbReference type="EMBL" id="TRO80253.1"/>
    </source>
</evidence>
<proteinExistence type="predicted"/>
<keyword evidence="1" id="KW-0812">Transmembrane</keyword>
<dbReference type="InterPro" id="IPR009875">
    <property type="entry name" value="PilZ_domain"/>
</dbReference>
<comment type="caution">
    <text evidence="3">The sequence shown here is derived from an EMBL/GenBank/DDBJ whole genome shotgun (WGS) entry which is preliminary data.</text>
</comment>
<dbReference type="OrthoDB" id="5516460at2"/>
<accession>A0A550JAV1</accession>
<feature type="transmembrane region" description="Helical" evidence="1">
    <location>
        <begin position="6"/>
        <end position="22"/>
    </location>
</feature>
<gene>
    <name evidence="3" type="ORF">FL622_11500</name>
</gene>
<dbReference type="EMBL" id="VJVV01000008">
    <property type="protein sequence ID" value="TRO80253.1"/>
    <property type="molecule type" value="Genomic_DNA"/>
</dbReference>
<reference evidence="3 4" key="1">
    <citation type="submission" date="2019-07" db="EMBL/GenBank/DDBJ databases">
        <title>Insights of Desulfuromonas acetexigens electromicrobiology.</title>
        <authorList>
            <person name="Katuri K."/>
            <person name="Sapireddy V."/>
            <person name="Shaw D.R."/>
            <person name="Saikaly P."/>
        </authorList>
    </citation>
    <scope>NUCLEOTIDE SEQUENCE [LARGE SCALE GENOMIC DNA]</scope>
    <source>
        <strain evidence="3 4">2873</strain>
    </source>
</reference>
<organism evidence="3 4">
    <name type="scientific">Trichloromonas acetexigens</name>
    <dbReference type="NCBI Taxonomy" id="38815"/>
    <lineage>
        <taxon>Bacteria</taxon>
        <taxon>Pseudomonadati</taxon>
        <taxon>Thermodesulfobacteriota</taxon>
        <taxon>Desulfuromonadia</taxon>
        <taxon>Desulfuromonadales</taxon>
        <taxon>Trichloromonadaceae</taxon>
        <taxon>Trichloromonas</taxon>
    </lineage>
</organism>
<dbReference type="Pfam" id="PF07238">
    <property type="entry name" value="PilZ"/>
    <property type="match status" value="1"/>
</dbReference>
<keyword evidence="1" id="KW-0472">Membrane</keyword>
<evidence type="ECO:0000259" key="2">
    <source>
        <dbReference type="Pfam" id="PF07238"/>
    </source>
</evidence>
<evidence type="ECO:0000313" key="4">
    <source>
        <dbReference type="Proteomes" id="UP000317155"/>
    </source>
</evidence>
<dbReference type="GO" id="GO:0035438">
    <property type="term" value="F:cyclic-di-GMP binding"/>
    <property type="evidence" value="ECO:0007669"/>
    <property type="project" value="InterPro"/>
</dbReference>
<dbReference type="Gene3D" id="2.40.10.220">
    <property type="entry name" value="predicted glycosyltransferase like domains"/>
    <property type="match status" value="1"/>
</dbReference>
<keyword evidence="4" id="KW-1185">Reference proteome</keyword>
<keyword evidence="1" id="KW-1133">Transmembrane helix</keyword>
<name>A0A550JAV1_9BACT</name>
<sequence>MLDFVWILPVFWGVVLLVWLALQRRKAARRTAEASVKDARKFPRGDVHWPVSIETRTGTRQGVTGNASPSGLFICLDPPLELGQLFSMTILGPRSREIKVKARVVWSLSGTKESEAQTVPGMGIMFTEISQEDRIFLRTLGGTAD</sequence>
<dbReference type="SUPFAM" id="SSF141371">
    <property type="entry name" value="PilZ domain-like"/>
    <property type="match status" value="1"/>
</dbReference>